<organism evidence="9">
    <name type="scientific">Albugo laibachii Nc14</name>
    <dbReference type="NCBI Taxonomy" id="890382"/>
    <lineage>
        <taxon>Eukaryota</taxon>
        <taxon>Sar</taxon>
        <taxon>Stramenopiles</taxon>
        <taxon>Oomycota</taxon>
        <taxon>Peronosporomycetes</taxon>
        <taxon>Albuginales</taxon>
        <taxon>Albuginaceae</taxon>
        <taxon>Albugo</taxon>
    </lineage>
</organism>
<gene>
    <name evidence="9" type="primary">AlNc14C123G6724</name>
    <name evidence="9" type="ORF">ALNC14_075910</name>
</gene>
<name>F0WJJ9_9STRA</name>
<dbReference type="CDD" id="cd01863">
    <property type="entry name" value="Rab18"/>
    <property type="match status" value="1"/>
</dbReference>
<evidence type="ECO:0000256" key="6">
    <source>
        <dbReference type="ARBA" id="ARBA00023134"/>
    </source>
</evidence>
<keyword evidence="8" id="KW-0636">Prenylation</keyword>
<accession>F0WJJ9</accession>
<dbReference type="InterPro" id="IPR027417">
    <property type="entry name" value="P-loop_NTPase"/>
</dbReference>
<evidence type="ECO:0000256" key="3">
    <source>
        <dbReference type="ARBA" id="ARBA00022481"/>
    </source>
</evidence>
<dbReference type="PRINTS" id="PR00449">
    <property type="entry name" value="RASTRNSFRMNG"/>
</dbReference>
<dbReference type="NCBIfam" id="TIGR00231">
    <property type="entry name" value="small_GTP"/>
    <property type="match status" value="1"/>
</dbReference>
<dbReference type="Pfam" id="PF00071">
    <property type="entry name" value="Ras"/>
    <property type="match status" value="1"/>
</dbReference>
<dbReference type="InterPro" id="IPR005225">
    <property type="entry name" value="Small_GTP-bd"/>
</dbReference>
<evidence type="ECO:0000256" key="1">
    <source>
        <dbReference type="ARBA" id="ARBA00006270"/>
    </source>
</evidence>
<dbReference type="SMART" id="SM00173">
    <property type="entry name" value="RAS"/>
    <property type="match status" value="1"/>
</dbReference>
<evidence type="ECO:0000256" key="4">
    <source>
        <dbReference type="ARBA" id="ARBA00022741"/>
    </source>
</evidence>
<keyword evidence="6" id="KW-0342">GTP-binding</keyword>
<dbReference type="PROSITE" id="PS51421">
    <property type="entry name" value="RAS"/>
    <property type="match status" value="1"/>
</dbReference>
<dbReference type="SMART" id="SM00175">
    <property type="entry name" value="RAB"/>
    <property type="match status" value="1"/>
</dbReference>
<dbReference type="SMART" id="SM00174">
    <property type="entry name" value="RHO"/>
    <property type="match status" value="1"/>
</dbReference>
<keyword evidence="5" id="KW-0653">Protein transport</keyword>
<keyword evidence="7" id="KW-0449">Lipoprotein</keyword>
<evidence type="ECO:0000256" key="7">
    <source>
        <dbReference type="ARBA" id="ARBA00023288"/>
    </source>
</evidence>
<evidence type="ECO:0000313" key="9">
    <source>
        <dbReference type="EMBL" id="CCA21448.1"/>
    </source>
</evidence>
<comment type="similarity">
    <text evidence="1">Belongs to the small GTPase superfamily. Rab family.</text>
</comment>
<keyword evidence="3" id="KW-0488">Methylation</keyword>
<dbReference type="PANTHER" id="PTHR47977">
    <property type="entry name" value="RAS-RELATED PROTEIN RAB"/>
    <property type="match status" value="1"/>
</dbReference>
<sequence length="201" mass="22612">MESYDHLFKILLIGDAGVGKSSILLRFTDDKFDGNLQSTIGVDFKVKMMQVDSSRIKVTIWDTAGQERFRTLTSSYYRGAQGIVLVYDVSRRETFESLDTWLREIEIYSPAGGRDVVKLLVGNKVDKQERSVSRKEAEDWARNKGMLFLESSAKTRIGILQVFDEVVQKILENPSLLASTAPRVRGQKLSNHTEPAGSVCC</sequence>
<dbReference type="FunFam" id="3.40.50.300:FF:001312">
    <property type="entry name" value="Ras-related protein Rab-18"/>
    <property type="match status" value="1"/>
</dbReference>
<evidence type="ECO:0000256" key="8">
    <source>
        <dbReference type="ARBA" id="ARBA00023289"/>
    </source>
</evidence>
<dbReference type="SMART" id="SM00177">
    <property type="entry name" value="ARF"/>
    <property type="match status" value="1"/>
</dbReference>
<dbReference type="HOGENOM" id="CLU_041217_10_1_1"/>
<dbReference type="GO" id="GO:0005525">
    <property type="term" value="F:GTP binding"/>
    <property type="evidence" value="ECO:0007669"/>
    <property type="project" value="UniProtKB-KW"/>
</dbReference>
<dbReference type="SMART" id="SM00176">
    <property type="entry name" value="RAN"/>
    <property type="match status" value="1"/>
</dbReference>
<dbReference type="PROSITE" id="PS51419">
    <property type="entry name" value="RAB"/>
    <property type="match status" value="1"/>
</dbReference>
<evidence type="ECO:0000256" key="2">
    <source>
        <dbReference type="ARBA" id="ARBA00022448"/>
    </source>
</evidence>
<dbReference type="Gene3D" id="3.40.50.300">
    <property type="entry name" value="P-loop containing nucleotide triphosphate hydrolases"/>
    <property type="match status" value="1"/>
</dbReference>
<proteinExistence type="inferred from homology"/>
<dbReference type="SUPFAM" id="SSF52540">
    <property type="entry name" value="P-loop containing nucleoside triphosphate hydrolases"/>
    <property type="match status" value="1"/>
</dbReference>
<dbReference type="GO" id="GO:0003924">
    <property type="term" value="F:GTPase activity"/>
    <property type="evidence" value="ECO:0007669"/>
    <property type="project" value="InterPro"/>
</dbReference>
<dbReference type="GO" id="GO:0015031">
    <property type="term" value="P:protein transport"/>
    <property type="evidence" value="ECO:0007669"/>
    <property type="project" value="UniProtKB-KW"/>
</dbReference>
<dbReference type="EMBL" id="FR824168">
    <property type="protein sequence ID" value="CCA21448.1"/>
    <property type="molecule type" value="Genomic_DNA"/>
</dbReference>
<dbReference type="InterPro" id="IPR050227">
    <property type="entry name" value="Rab"/>
</dbReference>
<evidence type="ECO:0000256" key="5">
    <source>
        <dbReference type="ARBA" id="ARBA00022927"/>
    </source>
</evidence>
<dbReference type="AlphaFoldDB" id="F0WJJ9"/>
<reference evidence="9" key="1">
    <citation type="journal article" date="2011" name="PLoS Biol.">
        <title>Gene gain and loss during evolution of obligate parasitism in the white rust pathogen of Arabidopsis thaliana.</title>
        <authorList>
            <person name="Kemen E."/>
            <person name="Gardiner A."/>
            <person name="Schultz-Larsen T."/>
            <person name="Kemen A.C."/>
            <person name="Balmuth A.L."/>
            <person name="Robert-Seilaniantz A."/>
            <person name="Bailey K."/>
            <person name="Holub E."/>
            <person name="Studholme D.J."/>
            <person name="Maclean D."/>
            <person name="Jones J.D."/>
        </authorList>
    </citation>
    <scope>NUCLEOTIDE SEQUENCE</scope>
</reference>
<keyword evidence="4" id="KW-0547">Nucleotide-binding</keyword>
<protein>
    <submittedName>
        <fullName evidence="9">Rab18 family GTPase putative</fullName>
    </submittedName>
</protein>
<dbReference type="InterPro" id="IPR001806">
    <property type="entry name" value="Small_GTPase"/>
</dbReference>
<reference evidence="9" key="2">
    <citation type="submission" date="2011-02" db="EMBL/GenBank/DDBJ databases">
        <authorList>
            <person name="MacLean D."/>
        </authorList>
    </citation>
    <scope>NUCLEOTIDE SEQUENCE</scope>
</reference>
<keyword evidence="2" id="KW-0813">Transport</keyword>